<accession>A0A1S9N0R7</accession>
<dbReference type="EMBL" id="MWMH01000010">
    <property type="protein sequence ID" value="OOP71108.1"/>
    <property type="molecule type" value="Genomic_DNA"/>
</dbReference>
<comment type="caution">
    <text evidence="9">The sequence shown here is derived from an EMBL/GenBank/DDBJ whole genome shotgun (WGS) entry which is preliminary data.</text>
</comment>
<dbReference type="InterPro" id="IPR055166">
    <property type="entry name" value="Transc_reg_Sar_Rot_HTH"/>
</dbReference>
<organism evidence="9 10">
    <name type="scientific">Clostridium beijerinckii</name>
    <name type="common">Clostridium MP</name>
    <dbReference type="NCBI Taxonomy" id="1520"/>
    <lineage>
        <taxon>Bacteria</taxon>
        <taxon>Bacillati</taxon>
        <taxon>Bacillota</taxon>
        <taxon>Clostridia</taxon>
        <taxon>Eubacteriales</taxon>
        <taxon>Clostridiaceae</taxon>
        <taxon>Clostridium</taxon>
    </lineage>
</organism>
<evidence type="ECO:0000313" key="9">
    <source>
        <dbReference type="EMBL" id="OOP71108.1"/>
    </source>
</evidence>
<evidence type="ECO:0000256" key="2">
    <source>
        <dbReference type="ARBA" id="ARBA00023015"/>
    </source>
</evidence>
<dbReference type="PANTHER" id="PTHR42756:SF1">
    <property type="entry name" value="TRANSCRIPTIONAL REPRESSOR OF EMRAB OPERON"/>
    <property type="match status" value="1"/>
</dbReference>
<comment type="similarity">
    <text evidence="5">Belongs to the SarZ family.</text>
</comment>
<dbReference type="SUPFAM" id="SSF46785">
    <property type="entry name" value="Winged helix' DNA-binding domain"/>
    <property type="match status" value="1"/>
</dbReference>
<name>A0A1S9N0R7_CLOBE</name>
<keyword evidence="3" id="KW-0238">DNA-binding</keyword>
<dbReference type="InterPro" id="IPR000835">
    <property type="entry name" value="HTH_MarR-typ"/>
</dbReference>
<evidence type="ECO:0000256" key="4">
    <source>
        <dbReference type="ARBA" id="ARBA00023163"/>
    </source>
</evidence>
<dbReference type="PRINTS" id="PR00598">
    <property type="entry name" value="HTHMARR"/>
</dbReference>
<dbReference type="RefSeq" id="WP_078117194.1">
    <property type="nucleotide sequence ID" value="NZ_MWMH01000010.1"/>
</dbReference>
<gene>
    <name evidence="9" type="ORF">CBEIBR21_22825</name>
</gene>
<dbReference type="AlphaFoldDB" id="A0A1S9N0R7"/>
<keyword evidence="4" id="KW-0804">Transcription</keyword>
<evidence type="ECO:0000256" key="6">
    <source>
        <dbReference type="ARBA" id="ARBA00047188"/>
    </source>
</evidence>
<keyword evidence="2" id="KW-0805">Transcription regulation</keyword>
<dbReference type="InterPro" id="IPR036388">
    <property type="entry name" value="WH-like_DNA-bd_sf"/>
</dbReference>
<dbReference type="PROSITE" id="PS50995">
    <property type="entry name" value="HTH_MARR_2"/>
    <property type="match status" value="1"/>
</dbReference>
<proteinExistence type="inferred from homology"/>
<dbReference type="InterPro" id="IPR036390">
    <property type="entry name" value="WH_DNA-bd_sf"/>
</dbReference>
<evidence type="ECO:0000256" key="1">
    <source>
        <dbReference type="ARBA" id="ARBA00004496"/>
    </source>
</evidence>
<evidence type="ECO:0000256" key="3">
    <source>
        <dbReference type="ARBA" id="ARBA00023125"/>
    </source>
</evidence>
<evidence type="ECO:0000256" key="7">
    <source>
        <dbReference type="ARBA" id="ARBA00047207"/>
    </source>
</evidence>
<dbReference type="Proteomes" id="UP000190959">
    <property type="component" value="Unassembled WGS sequence"/>
</dbReference>
<dbReference type="GO" id="GO:0003700">
    <property type="term" value="F:DNA-binding transcription factor activity"/>
    <property type="evidence" value="ECO:0007669"/>
    <property type="project" value="InterPro"/>
</dbReference>
<feature type="domain" description="HTH marR-type" evidence="8">
    <location>
        <begin position="1"/>
        <end position="143"/>
    </location>
</feature>
<comment type="subcellular location">
    <subcellularLocation>
        <location evidence="1">Cytoplasm</location>
    </subcellularLocation>
</comment>
<dbReference type="GO" id="GO:0005737">
    <property type="term" value="C:cytoplasm"/>
    <property type="evidence" value="ECO:0007669"/>
    <property type="project" value="UniProtKB-SubCell"/>
</dbReference>
<dbReference type="Gene3D" id="1.10.10.10">
    <property type="entry name" value="Winged helix-like DNA-binding domain superfamily/Winged helix DNA-binding domain"/>
    <property type="match status" value="1"/>
</dbReference>
<dbReference type="SMART" id="SM00347">
    <property type="entry name" value="HTH_MARR"/>
    <property type="match status" value="1"/>
</dbReference>
<evidence type="ECO:0000313" key="10">
    <source>
        <dbReference type="Proteomes" id="UP000190959"/>
    </source>
</evidence>
<evidence type="ECO:0000259" key="8">
    <source>
        <dbReference type="PROSITE" id="PS50995"/>
    </source>
</evidence>
<protein>
    <recommendedName>
        <fullName evidence="6">HTH-type transcriptional regulator SarZ</fullName>
    </recommendedName>
    <alternativeName>
        <fullName evidence="7">Staphylococcal accessory regulator Z</fullName>
    </alternativeName>
</protein>
<dbReference type="GO" id="GO:0003677">
    <property type="term" value="F:DNA binding"/>
    <property type="evidence" value="ECO:0007669"/>
    <property type="project" value="UniProtKB-KW"/>
</dbReference>
<sequence length="150" mass="17454">MKNRNWEYPYDLFIKSIAQKMRYTNDEKLKEYDLTSPQALLLELIEREIRHGNEITRKGLESVMNLKGSSITNLLNGLDRKGCIIRSTGISDGRTFQIQVTAKGKNILTEMEKVFEETEEQLLRGMSQEDKKVFLDLLIRAYKNLYGESD</sequence>
<dbReference type="Pfam" id="PF22381">
    <property type="entry name" value="Staph_reg_Sar_Rot"/>
    <property type="match status" value="1"/>
</dbReference>
<evidence type="ECO:0000256" key="5">
    <source>
        <dbReference type="ARBA" id="ARBA00046337"/>
    </source>
</evidence>
<reference evidence="9 10" key="1">
    <citation type="submission" date="2017-02" db="EMBL/GenBank/DDBJ databases">
        <title>Genome sequence of Clostridium beijerinckii Br21.</title>
        <authorList>
            <person name="Fonseca B.C."/>
            <person name="Guazzaroni M.E."/>
            <person name="Riano-Pachon D.M."/>
            <person name="Reginatto V."/>
        </authorList>
    </citation>
    <scope>NUCLEOTIDE SEQUENCE [LARGE SCALE GENOMIC DNA]</scope>
    <source>
        <strain evidence="9 10">Br21</strain>
    </source>
</reference>
<dbReference type="PANTHER" id="PTHR42756">
    <property type="entry name" value="TRANSCRIPTIONAL REGULATOR, MARR"/>
    <property type="match status" value="1"/>
</dbReference>